<dbReference type="OrthoDB" id="16820at2759"/>
<protein>
    <recommendedName>
        <fullName evidence="6">FAD-binding domain-containing protein</fullName>
    </recommendedName>
</protein>
<dbReference type="AlphaFoldDB" id="F0ZTA9"/>
<feature type="non-terminal residue" evidence="4">
    <location>
        <position position="1"/>
    </location>
</feature>
<sequence length="441" mass="49896">SSNKIISFINIRNYSTISKKKILICGNDIPGLSLALFLKKKGVSSEIVDSGNNSKNDTGIVLTNNCYNAFKNNGGGTVADELLNNSTQLNGIGYFSKYGQSYGFLNFLEYFKNIQPSNSIVFSSSESKIKEILTSQCIQSNRGEGSVSFKKGLKIKKISENEKQQQQTQQQEEGDGVFITFSNSHIKVHYDMVIGSSNCYESQDPVREYLSDKLEKSTIQDSLFGKESSMLRYFSTVINNTAELSPPIITTQFQREKKLTSFILPNNKIALSGSFLKKQLKQNEIDNNNTNFKNYVSGEFSIFEDLGAHNIVSLQDNQTELTLSTISDFTFKSYAHNSLCLIGDAADKLPQDNLFGTVIGIEDASKLVQIITKDEEYKSIPKQLQEFNKDRVTRMDQHMKVFMNDKRSIFDYHFLLLLLGKYYLKMVYSGKSQYKRLKNLI</sequence>
<evidence type="ECO:0008006" key="6">
    <source>
        <dbReference type="Google" id="ProtNLM"/>
    </source>
</evidence>
<dbReference type="FunCoup" id="F0ZTA9">
    <property type="interactions" value="140"/>
</dbReference>
<dbReference type="PANTHER" id="PTHR46720">
    <property type="entry name" value="HYDROXYLASE, PUTATIVE (AFU_ORTHOLOGUE AFUA_3G01460)-RELATED"/>
    <property type="match status" value="1"/>
</dbReference>
<proteinExistence type="predicted"/>
<keyword evidence="3" id="KW-0560">Oxidoreductase</keyword>
<accession>F0ZTA9</accession>
<dbReference type="GO" id="GO:0016491">
    <property type="term" value="F:oxidoreductase activity"/>
    <property type="evidence" value="ECO:0007669"/>
    <property type="project" value="UniProtKB-KW"/>
</dbReference>
<dbReference type="eggNOG" id="ENOG502RDAS">
    <property type="taxonomic scope" value="Eukaryota"/>
</dbReference>
<dbReference type="Proteomes" id="UP000001064">
    <property type="component" value="Unassembled WGS sequence"/>
</dbReference>
<dbReference type="EMBL" id="GL871172">
    <property type="protein sequence ID" value="EGC32824.1"/>
    <property type="molecule type" value="Genomic_DNA"/>
</dbReference>
<dbReference type="KEGG" id="dpp:DICPUDRAFT_17837"/>
<feature type="non-terminal residue" evidence="4">
    <location>
        <position position="441"/>
    </location>
</feature>
<dbReference type="InterPro" id="IPR036188">
    <property type="entry name" value="FAD/NAD-bd_sf"/>
</dbReference>
<dbReference type="OMA" id="THECSKP"/>
<keyword evidence="5" id="KW-1185">Reference proteome</keyword>
<name>F0ZTA9_DICPU</name>
<dbReference type="GO" id="GO:0044550">
    <property type="term" value="P:secondary metabolite biosynthetic process"/>
    <property type="evidence" value="ECO:0000318"/>
    <property type="project" value="GO_Central"/>
</dbReference>
<dbReference type="InterPro" id="IPR051104">
    <property type="entry name" value="FAD_monoxygenase"/>
</dbReference>
<dbReference type="VEuPathDB" id="AmoebaDB:DICPUDRAFT_17837"/>
<keyword evidence="1" id="KW-0285">Flavoprotein</keyword>
<organism evidence="4 5">
    <name type="scientific">Dictyostelium purpureum</name>
    <name type="common">Slime mold</name>
    <dbReference type="NCBI Taxonomy" id="5786"/>
    <lineage>
        <taxon>Eukaryota</taxon>
        <taxon>Amoebozoa</taxon>
        <taxon>Evosea</taxon>
        <taxon>Eumycetozoa</taxon>
        <taxon>Dictyostelia</taxon>
        <taxon>Dictyosteliales</taxon>
        <taxon>Dictyosteliaceae</taxon>
        <taxon>Dictyostelium</taxon>
    </lineage>
</organism>
<evidence type="ECO:0000313" key="5">
    <source>
        <dbReference type="Proteomes" id="UP000001064"/>
    </source>
</evidence>
<dbReference type="GeneID" id="10508204"/>
<gene>
    <name evidence="4" type="ORF">DICPUDRAFT_17837</name>
</gene>
<dbReference type="PANTHER" id="PTHR46720:SF3">
    <property type="entry name" value="FAD-BINDING DOMAIN-CONTAINING PROTEIN-RELATED"/>
    <property type="match status" value="1"/>
</dbReference>
<dbReference type="Gene3D" id="3.50.50.60">
    <property type="entry name" value="FAD/NAD(P)-binding domain"/>
    <property type="match status" value="1"/>
</dbReference>
<evidence type="ECO:0000256" key="3">
    <source>
        <dbReference type="ARBA" id="ARBA00023002"/>
    </source>
</evidence>
<reference evidence="5" key="1">
    <citation type="journal article" date="2011" name="Genome Biol.">
        <title>Comparative genomics of the social amoebae Dictyostelium discoideum and Dictyostelium purpureum.</title>
        <authorList>
            <consortium name="US DOE Joint Genome Institute (JGI-PGF)"/>
            <person name="Sucgang R."/>
            <person name="Kuo A."/>
            <person name="Tian X."/>
            <person name="Salerno W."/>
            <person name="Parikh A."/>
            <person name="Feasley C.L."/>
            <person name="Dalin E."/>
            <person name="Tu H."/>
            <person name="Huang E."/>
            <person name="Barry K."/>
            <person name="Lindquist E."/>
            <person name="Shapiro H."/>
            <person name="Bruce D."/>
            <person name="Schmutz J."/>
            <person name="Salamov A."/>
            <person name="Fey P."/>
            <person name="Gaudet P."/>
            <person name="Anjard C."/>
            <person name="Babu M.M."/>
            <person name="Basu S."/>
            <person name="Bushmanova Y."/>
            <person name="van der Wel H."/>
            <person name="Katoh-Kurasawa M."/>
            <person name="Dinh C."/>
            <person name="Coutinho P.M."/>
            <person name="Saito T."/>
            <person name="Elias M."/>
            <person name="Schaap P."/>
            <person name="Kay R.R."/>
            <person name="Henrissat B."/>
            <person name="Eichinger L."/>
            <person name="Rivero F."/>
            <person name="Putnam N.H."/>
            <person name="West C.M."/>
            <person name="Loomis W.F."/>
            <person name="Chisholm R.L."/>
            <person name="Shaulsky G."/>
            <person name="Strassmann J.E."/>
            <person name="Queller D.C."/>
            <person name="Kuspa A."/>
            <person name="Grigoriev I.V."/>
        </authorList>
    </citation>
    <scope>NUCLEOTIDE SEQUENCE [LARGE SCALE GENOMIC DNA]</scope>
    <source>
        <strain evidence="5">QSDP1</strain>
    </source>
</reference>
<evidence type="ECO:0000256" key="1">
    <source>
        <dbReference type="ARBA" id="ARBA00022630"/>
    </source>
</evidence>
<evidence type="ECO:0000256" key="2">
    <source>
        <dbReference type="ARBA" id="ARBA00022827"/>
    </source>
</evidence>
<evidence type="ECO:0000313" key="4">
    <source>
        <dbReference type="EMBL" id="EGC32824.1"/>
    </source>
</evidence>
<dbReference type="RefSeq" id="XP_003290647.1">
    <property type="nucleotide sequence ID" value="XM_003290599.1"/>
</dbReference>
<dbReference type="PRINTS" id="PR00420">
    <property type="entry name" value="RNGMNOXGNASE"/>
</dbReference>
<dbReference type="SUPFAM" id="SSF51905">
    <property type="entry name" value="FAD/NAD(P)-binding domain"/>
    <property type="match status" value="1"/>
</dbReference>
<keyword evidence="2" id="KW-0274">FAD</keyword>
<dbReference type="InParanoid" id="F0ZTA9"/>